<dbReference type="PANTHER" id="PTHR23158:SF54">
    <property type="entry name" value="TRANSPORT AND GOLGI ORGANIZATION PROTEIN 1 HOMOLOG"/>
    <property type="match status" value="1"/>
</dbReference>
<dbReference type="InterPro" id="IPR051500">
    <property type="entry name" value="cTAGE_MIA/OTOR"/>
</dbReference>
<evidence type="ECO:0000313" key="6">
    <source>
        <dbReference type="Proteomes" id="UP000472265"/>
    </source>
</evidence>
<dbReference type="Proteomes" id="UP000472265">
    <property type="component" value="Chromosome 22"/>
</dbReference>
<dbReference type="GO" id="GO:0035459">
    <property type="term" value="P:vesicle cargo loading"/>
    <property type="evidence" value="ECO:0007669"/>
    <property type="project" value="TreeGrafter"/>
</dbReference>
<feature type="compositionally biased region" description="Basic and acidic residues" evidence="3">
    <location>
        <begin position="555"/>
        <end position="568"/>
    </location>
</feature>
<evidence type="ECO:0000256" key="2">
    <source>
        <dbReference type="SAM" id="Coils"/>
    </source>
</evidence>
<dbReference type="InParanoid" id="A0A671UGL8"/>
<name>A0A671UGL8_SPAAU</name>
<reference evidence="5" key="1">
    <citation type="submission" date="2021-04" db="EMBL/GenBank/DDBJ databases">
        <authorList>
            <consortium name="Wellcome Sanger Institute Data Sharing"/>
        </authorList>
    </citation>
    <scope>NUCLEOTIDE SEQUENCE [LARGE SCALE GENOMIC DNA]</scope>
</reference>
<dbReference type="GO" id="GO:0006888">
    <property type="term" value="P:endoplasmic reticulum to Golgi vesicle-mediated transport"/>
    <property type="evidence" value="ECO:0007669"/>
    <property type="project" value="TreeGrafter"/>
</dbReference>
<keyword evidence="1 2" id="KW-0175">Coiled coil</keyword>
<dbReference type="OMA" id="PANEHTF"/>
<feature type="coiled-coil region" evidence="2">
    <location>
        <begin position="73"/>
        <end position="261"/>
    </location>
</feature>
<dbReference type="GO" id="GO:0005789">
    <property type="term" value="C:endoplasmic reticulum membrane"/>
    <property type="evidence" value="ECO:0007669"/>
    <property type="project" value="TreeGrafter"/>
</dbReference>
<reference evidence="5" key="2">
    <citation type="submission" date="2025-08" db="UniProtKB">
        <authorList>
            <consortium name="Ensembl"/>
        </authorList>
    </citation>
    <scope>IDENTIFICATION</scope>
</reference>
<dbReference type="PANTHER" id="PTHR23158">
    <property type="entry name" value="MELANOMA INHIBITORY ACTIVITY-RELATED"/>
    <property type="match status" value="1"/>
</dbReference>
<protein>
    <recommendedName>
        <fullName evidence="7">MIA SH3 domain ER export factor 3</fullName>
    </recommendedName>
</protein>
<accession>A0A671UGL8</accession>
<keyword evidence="4" id="KW-0472">Membrane</keyword>
<feature type="compositionally biased region" description="Polar residues" evidence="3">
    <location>
        <begin position="576"/>
        <end position="590"/>
    </location>
</feature>
<dbReference type="GO" id="GO:0070971">
    <property type="term" value="C:endoplasmic reticulum exit site"/>
    <property type="evidence" value="ECO:0007669"/>
    <property type="project" value="TreeGrafter"/>
</dbReference>
<feature type="transmembrane region" description="Helical" evidence="4">
    <location>
        <begin position="46"/>
        <end position="65"/>
    </location>
</feature>
<evidence type="ECO:0000313" key="5">
    <source>
        <dbReference type="Ensembl" id="ENSSAUP00010012993.1"/>
    </source>
</evidence>
<evidence type="ECO:0008006" key="7">
    <source>
        <dbReference type="Google" id="ProtNLM"/>
    </source>
</evidence>
<feature type="region of interest" description="Disordered" evidence="3">
    <location>
        <begin position="495"/>
        <end position="822"/>
    </location>
</feature>
<proteinExistence type="predicted"/>
<keyword evidence="6" id="KW-1185">Reference proteome</keyword>
<reference evidence="5" key="3">
    <citation type="submission" date="2025-09" db="UniProtKB">
        <authorList>
            <consortium name="Ensembl"/>
        </authorList>
    </citation>
    <scope>IDENTIFICATION</scope>
</reference>
<dbReference type="GO" id="GO:0009306">
    <property type="term" value="P:protein secretion"/>
    <property type="evidence" value="ECO:0007669"/>
    <property type="project" value="TreeGrafter"/>
</dbReference>
<evidence type="ECO:0000256" key="3">
    <source>
        <dbReference type="SAM" id="MobiDB-lite"/>
    </source>
</evidence>
<feature type="compositionally biased region" description="Pro residues" evidence="3">
    <location>
        <begin position="715"/>
        <end position="737"/>
    </location>
</feature>
<dbReference type="AlphaFoldDB" id="A0A671UGL8"/>
<dbReference type="Ensembl" id="ENSSAUT00010013813.1">
    <property type="protein sequence ID" value="ENSSAUP00010012993.1"/>
    <property type="gene ID" value="ENSSAUG00010006189.1"/>
</dbReference>
<dbReference type="GeneTree" id="ENSGT00950000182767"/>
<keyword evidence="4" id="KW-0812">Transmembrane</keyword>
<keyword evidence="4" id="KW-1133">Transmembrane helix</keyword>
<sequence length="822" mass="91965">MESDTIPRPVMEPDHVYVFFLKQLQHIISQLPEEWRPGETLYGCPWQAVVITTLVGVVTFTLFFWRTVLAVKKREYLVDEKKLAEQIQVLKKEKNDAVTKMSELQKQAEKLKESQKQSKEKVSTTMKRIQDLESKVLEAETLNNNMTEEKNKYVKQLEEERTNCLQNETRIEKLEKSNEKLQLSRKKIQEALAKTTVLLDEAKIREDARNVQHKCLEKDYAALKEENKTLKVNIKGWEDKHKELNEQIKVYQKAQKELEDSVVLKDHNVEVLSELLADLDACDSQKGDNKVLANGEVAPDKKTAIKNRIKQMMDVSRVQTTLSVVEEERDRFMSKLLNEEKTRKSLEEQHQELEHAIATLKSEKSHVENQFKILQQKNEIMVEMYQQKENALQQRLTKEELERRSKESMLTEVGGKAVEAEEQVKLLRQRINEMEEQMKKTEEVYKEQIKEQENKTHSNWVNARNAERALNQEKLEASKLREKLAVLTSQLNERRAPLFRPNSGQNAGPRHGDSYGPSPVSGGAPSPPLMIEGPRRPPSAPVGRRIDPYGPRPPSDPHGRYPDNKHMSGMDMMGPRSSSPANIDGSTQAVDPQIKAEAQAEASTESPEPGPGSFLVSPIRDSPGPMLQGPPPGPGPHDQLPPSGPHGRLPPPGPYRPPRPGLYHLPPGPHGPPLPANGHPGMPLPGPMGGEFGPRPANGHAFHPRPGPGHVIDPRGPPPPHFRPPPPHHFGPMPPPHGIRGPLGPRPPIPPDMRYAGPLDHRGPPMNLPPGGPPHPAHGDAYGQPSHDALQNSAGAHSGPGQDLHVKQEAPQDSARPAMVKP</sequence>
<feature type="compositionally biased region" description="Pro residues" evidence="3">
    <location>
        <begin position="766"/>
        <end position="776"/>
    </location>
</feature>
<gene>
    <name evidence="5" type="primary">mia3</name>
</gene>
<organism evidence="5 6">
    <name type="scientific">Sparus aurata</name>
    <name type="common">Gilthead sea bream</name>
    <dbReference type="NCBI Taxonomy" id="8175"/>
    <lineage>
        <taxon>Eukaryota</taxon>
        <taxon>Metazoa</taxon>
        <taxon>Chordata</taxon>
        <taxon>Craniata</taxon>
        <taxon>Vertebrata</taxon>
        <taxon>Euteleostomi</taxon>
        <taxon>Actinopterygii</taxon>
        <taxon>Neopterygii</taxon>
        <taxon>Teleostei</taxon>
        <taxon>Neoteleostei</taxon>
        <taxon>Acanthomorphata</taxon>
        <taxon>Eupercaria</taxon>
        <taxon>Spariformes</taxon>
        <taxon>Sparidae</taxon>
        <taxon>Sparus</taxon>
    </lineage>
</organism>
<feature type="compositionally biased region" description="Pro residues" evidence="3">
    <location>
        <begin position="642"/>
        <end position="675"/>
    </location>
</feature>
<evidence type="ECO:0000256" key="1">
    <source>
        <dbReference type="ARBA" id="ARBA00023054"/>
    </source>
</evidence>
<evidence type="ECO:0000256" key="4">
    <source>
        <dbReference type="SAM" id="Phobius"/>
    </source>
</evidence>
<feature type="coiled-coil region" evidence="2">
    <location>
        <begin position="329"/>
        <end position="490"/>
    </location>
</feature>